<evidence type="ECO:0000256" key="1">
    <source>
        <dbReference type="SAM" id="MobiDB-lite"/>
    </source>
</evidence>
<comment type="caution">
    <text evidence="2">The sequence shown here is derived from an EMBL/GenBank/DDBJ whole genome shotgun (WGS) entry which is preliminary data.</text>
</comment>
<gene>
    <name evidence="2" type="ORF">PG994_010232</name>
</gene>
<proteinExistence type="predicted"/>
<feature type="region of interest" description="Disordered" evidence="1">
    <location>
        <begin position="13"/>
        <end position="49"/>
    </location>
</feature>
<organism evidence="2 3">
    <name type="scientific">Apiospora phragmitis</name>
    <dbReference type="NCBI Taxonomy" id="2905665"/>
    <lineage>
        <taxon>Eukaryota</taxon>
        <taxon>Fungi</taxon>
        <taxon>Dikarya</taxon>
        <taxon>Ascomycota</taxon>
        <taxon>Pezizomycotina</taxon>
        <taxon>Sordariomycetes</taxon>
        <taxon>Xylariomycetidae</taxon>
        <taxon>Amphisphaeriales</taxon>
        <taxon>Apiosporaceae</taxon>
        <taxon>Apiospora</taxon>
    </lineage>
</organism>
<evidence type="ECO:0000313" key="2">
    <source>
        <dbReference type="EMBL" id="KAK8048502.1"/>
    </source>
</evidence>
<reference evidence="2 3" key="1">
    <citation type="submission" date="2023-01" db="EMBL/GenBank/DDBJ databases">
        <title>Analysis of 21 Apiospora genomes using comparative genomics revels a genus with tremendous synthesis potential of carbohydrate active enzymes and secondary metabolites.</title>
        <authorList>
            <person name="Sorensen T."/>
        </authorList>
    </citation>
    <scope>NUCLEOTIDE SEQUENCE [LARGE SCALE GENOMIC DNA]</scope>
    <source>
        <strain evidence="2 3">CBS 135458</strain>
    </source>
</reference>
<accession>A0ABR1TPW3</accession>
<evidence type="ECO:0000313" key="3">
    <source>
        <dbReference type="Proteomes" id="UP001480595"/>
    </source>
</evidence>
<name>A0ABR1TPW3_9PEZI</name>
<keyword evidence="3" id="KW-1185">Reference proteome</keyword>
<sequence length="267" mass="30652">MAIRNALLGLSHEPTALRDTRKPPQSPAGIGGEAGAHRTPRAATRGTFPSNPALTGLVNSLAISLAKRFPDMRRLEPRRVYILRSWELVECWNQFEVNVYDEEPSFTELHIRYFQRGNPHTLRDFDELATANFDWNVLIDETHANLCAWNYQRSPAQQEDAEALDRRPDGTEEYVRTVRHPRFQRVGDSGLVFPGIPRPADVCWLWLTPTLRVLTIELCTKDKEHGWMYYRTEYARDWLPPSCSCRPIYPNTTPAPRMEPGHFPLGA</sequence>
<dbReference type="EMBL" id="JAQQWL010000011">
    <property type="protein sequence ID" value="KAK8048502.1"/>
    <property type="molecule type" value="Genomic_DNA"/>
</dbReference>
<protein>
    <submittedName>
        <fullName evidence="2">Uncharacterized protein</fullName>
    </submittedName>
</protein>
<dbReference type="GeneID" id="92094704"/>
<dbReference type="RefSeq" id="XP_066710751.1">
    <property type="nucleotide sequence ID" value="XM_066861641.1"/>
</dbReference>
<dbReference type="Proteomes" id="UP001480595">
    <property type="component" value="Unassembled WGS sequence"/>
</dbReference>